<dbReference type="InterPro" id="IPR002068">
    <property type="entry name" value="A-crystallin/Hsp20_dom"/>
</dbReference>
<dbReference type="Gene3D" id="2.60.40.790">
    <property type="match status" value="1"/>
</dbReference>
<dbReference type="SUPFAM" id="SSF49764">
    <property type="entry name" value="HSP20-like chaperones"/>
    <property type="match status" value="1"/>
</dbReference>
<proteinExistence type="inferred from homology"/>
<protein>
    <recommendedName>
        <fullName evidence="4">SHSP domain-containing protein</fullName>
    </recommendedName>
</protein>
<comment type="similarity">
    <text evidence="1 2">Belongs to the small heat shock protein (HSP20) family.</text>
</comment>
<evidence type="ECO:0000313" key="5">
    <source>
        <dbReference type="EMBL" id="UGS34591.1"/>
    </source>
</evidence>
<keyword evidence="6" id="KW-1185">Reference proteome</keyword>
<evidence type="ECO:0000259" key="4">
    <source>
        <dbReference type="PROSITE" id="PS01031"/>
    </source>
</evidence>
<feature type="region of interest" description="Disordered" evidence="3">
    <location>
        <begin position="147"/>
        <end position="175"/>
    </location>
</feature>
<evidence type="ECO:0000256" key="3">
    <source>
        <dbReference type="SAM" id="MobiDB-lite"/>
    </source>
</evidence>
<accession>A0A9E7BYQ4</accession>
<dbReference type="Proteomes" id="UP001162834">
    <property type="component" value="Chromosome"/>
</dbReference>
<evidence type="ECO:0000256" key="1">
    <source>
        <dbReference type="PROSITE-ProRule" id="PRU00285"/>
    </source>
</evidence>
<dbReference type="CDD" id="cd06464">
    <property type="entry name" value="ACD_sHsps-like"/>
    <property type="match status" value="1"/>
</dbReference>
<dbReference type="Pfam" id="PF00011">
    <property type="entry name" value="HSP20"/>
    <property type="match status" value="1"/>
</dbReference>
<evidence type="ECO:0000313" key="6">
    <source>
        <dbReference type="Proteomes" id="UP001162834"/>
    </source>
</evidence>
<name>A0A9E7BYQ4_9ACTN</name>
<dbReference type="PROSITE" id="PS01031">
    <property type="entry name" value="SHSP"/>
    <property type="match status" value="1"/>
</dbReference>
<sequence>MSERDLFANFERMRREMDELFGGVFDRSLAPHRRAGFTPRVDVSYVGDPPRAIVTAELAGIDIEQIDLEIRGRELIISGSRGLPDDAEGRVYQQIEIEHGPFRRTVALGADIAADRARAAYDDGLLRVELPLIEPDPKSRTVPIEVAPPREAGPGGAGAIPSAASDLGPASGMIE</sequence>
<dbReference type="RefSeq" id="WP_259314258.1">
    <property type="nucleotide sequence ID" value="NZ_CP087164.1"/>
</dbReference>
<evidence type="ECO:0000256" key="2">
    <source>
        <dbReference type="RuleBase" id="RU003616"/>
    </source>
</evidence>
<dbReference type="AlphaFoldDB" id="A0A9E7BYQ4"/>
<feature type="domain" description="SHSP" evidence="4">
    <location>
        <begin position="32"/>
        <end position="147"/>
    </location>
</feature>
<gene>
    <name evidence="5" type="ORF">DSM104329_00970</name>
</gene>
<organism evidence="5 6">
    <name type="scientific">Capillimicrobium parvum</name>
    <dbReference type="NCBI Taxonomy" id="2884022"/>
    <lineage>
        <taxon>Bacteria</taxon>
        <taxon>Bacillati</taxon>
        <taxon>Actinomycetota</taxon>
        <taxon>Thermoleophilia</taxon>
        <taxon>Solirubrobacterales</taxon>
        <taxon>Capillimicrobiaceae</taxon>
        <taxon>Capillimicrobium</taxon>
    </lineage>
</organism>
<dbReference type="KEGG" id="sbae:DSM104329_00970"/>
<reference evidence="5" key="1">
    <citation type="journal article" date="2022" name="Int. J. Syst. Evol. Microbiol.">
        <title>Pseudomonas aegrilactucae sp. nov. and Pseudomonas morbosilactucae sp. nov., pathogens causing bacterial rot of lettuce in Japan.</title>
        <authorList>
            <person name="Sawada H."/>
            <person name="Fujikawa T."/>
            <person name="Satou M."/>
        </authorList>
    </citation>
    <scope>NUCLEOTIDE SEQUENCE</scope>
    <source>
        <strain evidence="5">0166_1</strain>
    </source>
</reference>
<dbReference type="InterPro" id="IPR008978">
    <property type="entry name" value="HSP20-like_chaperone"/>
</dbReference>
<dbReference type="EMBL" id="CP087164">
    <property type="protein sequence ID" value="UGS34591.1"/>
    <property type="molecule type" value="Genomic_DNA"/>
</dbReference>